<dbReference type="Proteomes" id="UP000232196">
    <property type="component" value="Unassembled WGS sequence"/>
</dbReference>
<feature type="transmembrane region" description="Helical" evidence="1">
    <location>
        <begin position="196"/>
        <end position="214"/>
    </location>
</feature>
<evidence type="ECO:0000256" key="1">
    <source>
        <dbReference type="SAM" id="Phobius"/>
    </source>
</evidence>
<gene>
    <name evidence="3" type="ORF">CH357_09605</name>
</gene>
<organism evidence="3 4">
    <name type="scientific">Leptospira hartskeerlii</name>
    <dbReference type="NCBI Taxonomy" id="2023177"/>
    <lineage>
        <taxon>Bacteria</taxon>
        <taxon>Pseudomonadati</taxon>
        <taxon>Spirochaetota</taxon>
        <taxon>Spirochaetia</taxon>
        <taxon>Leptospirales</taxon>
        <taxon>Leptospiraceae</taxon>
        <taxon>Leptospira</taxon>
    </lineage>
</organism>
<feature type="domain" description="CAAX prenyl protease 2/Lysostaphin resistance protein A-like" evidence="2">
    <location>
        <begin position="165"/>
        <end position="256"/>
    </location>
</feature>
<dbReference type="GO" id="GO:0080120">
    <property type="term" value="P:CAAX-box protein maturation"/>
    <property type="evidence" value="ECO:0007669"/>
    <property type="project" value="UniProtKB-ARBA"/>
</dbReference>
<dbReference type="RefSeq" id="WP_100706511.1">
    <property type="nucleotide sequence ID" value="NZ_NPDL01000001.1"/>
</dbReference>
<feature type="transmembrane region" description="Helical" evidence="1">
    <location>
        <begin position="64"/>
        <end position="80"/>
    </location>
</feature>
<name>A0A2M9XE04_9LEPT</name>
<reference evidence="3 4" key="1">
    <citation type="submission" date="2017-07" db="EMBL/GenBank/DDBJ databases">
        <title>Leptospira spp. isolated from tropical soils.</title>
        <authorList>
            <person name="Thibeaux R."/>
            <person name="Iraola G."/>
            <person name="Ferres I."/>
            <person name="Bierque E."/>
            <person name="Girault D."/>
            <person name="Soupe-Gilbert M.-E."/>
            <person name="Picardeau M."/>
            <person name="Goarant C."/>
        </authorList>
    </citation>
    <scope>NUCLEOTIDE SEQUENCE [LARGE SCALE GENOMIC DNA]</scope>
    <source>
        <strain evidence="3 4">MCA1-C-A1</strain>
    </source>
</reference>
<dbReference type="GO" id="GO:0004175">
    <property type="term" value="F:endopeptidase activity"/>
    <property type="evidence" value="ECO:0007669"/>
    <property type="project" value="UniProtKB-ARBA"/>
</dbReference>
<feature type="transmembrane region" description="Helical" evidence="1">
    <location>
        <begin position="244"/>
        <end position="266"/>
    </location>
</feature>
<keyword evidence="1" id="KW-0812">Transmembrane</keyword>
<sequence>MNFSGTGGIDLPEYRAGNKESLLILLSVSVFSTAVFEEVRALFVVPILLLLFLLIGFQFKWKSLLYLNIPLFILSFINIFPYAKNLWPGTLIVALVFYFLAFSKIRKAGLLRWWIKGEVSKQVLGLSVLFVLSASIALFLWFYLLDPDISDIKENFPKGDIPVLIASGIGFAILNAIAEEFLFRGILFEALLTARLSLYWAFVFQAFSFGILHLNGFPRGWVGVGLAAIYGLMTGLIRILSKGIYYPVLVHFFADITIAGIVLFFAK</sequence>
<dbReference type="Pfam" id="PF02517">
    <property type="entry name" value="Rce1-like"/>
    <property type="match status" value="1"/>
</dbReference>
<dbReference type="GO" id="GO:0008237">
    <property type="term" value="F:metallopeptidase activity"/>
    <property type="evidence" value="ECO:0007669"/>
    <property type="project" value="UniProtKB-KW"/>
</dbReference>
<feature type="transmembrane region" description="Helical" evidence="1">
    <location>
        <begin position="86"/>
        <end position="102"/>
    </location>
</feature>
<keyword evidence="4" id="KW-1185">Reference proteome</keyword>
<dbReference type="InterPro" id="IPR003675">
    <property type="entry name" value="Rce1/LyrA-like_dom"/>
</dbReference>
<keyword evidence="3" id="KW-0482">Metalloprotease</keyword>
<accession>A0A2M9XE04</accession>
<protein>
    <submittedName>
        <fullName evidence="3">CPBP family intramembrane metalloprotease</fullName>
    </submittedName>
</protein>
<evidence type="ECO:0000313" key="3">
    <source>
        <dbReference type="EMBL" id="PJZ25874.1"/>
    </source>
</evidence>
<dbReference type="OrthoDB" id="8754470at2"/>
<feature type="transmembrane region" description="Helical" evidence="1">
    <location>
        <begin position="123"/>
        <end position="144"/>
    </location>
</feature>
<evidence type="ECO:0000313" key="4">
    <source>
        <dbReference type="Proteomes" id="UP000232196"/>
    </source>
</evidence>
<comment type="caution">
    <text evidence="3">The sequence shown here is derived from an EMBL/GenBank/DDBJ whole genome shotgun (WGS) entry which is preliminary data.</text>
</comment>
<dbReference type="EMBL" id="NPDN01000004">
    <property type="protein sequence ID" value="PJZ25874.1"/>
    <property type="molecule type" value="Genomic_DNA"/>
</dbReference>
<keyword evidence="1" id="KW-0472">Membrane</keyword>
<dbReference type="AlphaFoldDB" id="A0A2M9XE04"/>
<evidence type="ECO:0000259" key="2">
    <source>
        <dbReference type="Pfam" id="PF02517"/>
    </source>
</evidence>
<keyword evidence="1" id="KW-1133">Transmembrane helix</keyword>
<feature type="transmembrane region" description="Helical" evidence="1">
    <location>
        <begin position="220"/>
        <end position="237"/>
    </location>
</feature>
<proteinExistence type="predicted"/>
<keyword evidence="3" id="KW-0378">Hydrolase</keyword>
<feature type="transmembrane region" description="Helical" evidence="1">
    <location>
        <begin position="164"/>
        <end position="184"/>
    </location>
</feature>
<dbReference type="GO" id="GO:0006508">
    <property type="term" value="P:proteolysis"/>
    <property type="evidence" value="ECO:0007669"/>
    <property type="project" value="UniProtKB-KW"/>
</dbReference>
<keyword evidence="3" id="KW-0645">Protease</keyword>
<feature type="transmembrane region" description="Helical" evidence="1">
    <location>
        <begin position="39"/>
        <end position="57"/>
    </location>
</feature>